<evidence type="ECO:0000313" key="2">
    <source>
        <dbReference type="Proteomes" id="UP000480275"/>
    </source>
</evidence>
<organism evidence="1 2">
    <name type="scientific">Rhodocyclus tenuis</name>
    <name type="common">Rhodospirillum tenue</name>
    <dbReference type="NCBI Taxonomy" id="1066"/>
    <lineage>
        <taxon>Bacteria</taxon>
        <taxon>Pseudomonadati</taxon>
        <taxon>Pseudomonadota</taxon>
        <taxon>Betaproteobacteria</taxon>
        <taxon>Rhodocyclales</taxon>
        <taxon>Rhodocyclaceae</taxon>
        <taxon>Rhodocyclus</taxon>
    </lineage>
</organism>
<proteinExistence type="predicted"/>
<dbReference type="EMBL" id="WIXJ01000001">
    <property type="protein sequence ID" value="MQY50264.1"/>
    <property type="molecule type" value="Genomic_DNA"/>
</dbReference>
<dbReference type="GO" id="GO:0047429">
    <property type="term" value="F:nucleoside triphosphate diphosphatase activity"/>
    <property type="evidence" value="ECO:0007669"/>
    <property type="project" value="InterPro"/>
</dbReference>
<reference evidence="1 2" key="1">
    <citation type="submission" date="2019-10" db="EMBL/GenBank/DDBJ databases">
        <title>Whole-genome sequence of the purple nonsulfur photosynthetic bacterium Rhodocyclus tenuis.</title>
        <authorList>
            <person name="Kyndt J.A."/>
            <person name="Meyer T.E."/>
        </authorList>
    </citation>
    <scope>NUCLEOTIDE SEQUENCE [LARGE SCALE GENOMIC DNA]</scope>
    <source>
        <strain evidence="1 2">DSM 110</strain>
    </source>
</reference>
<dbReference type="CDD" id="cd11537">
    <property type="entry name" value="NTP-PPase_RS21-C6_like"/>
    <property type="match status" value="1"/>
</dbReference>
<evidence type="ECO:0000313" key="1">
    <source>
        <dbReference type="EMBL" id="MQY50264.1"/>
    </source>
</evidence>
<dbReference type="OrthoDB" id="9791898at2"/>
<name>A0A6L5JUJ2_RHOTE</name>
<comment type="caution">
    <text evidence="1">The sequence shown here is derived from an EMBL/GenBank/DDBJ whole genome shotgun (WGS) entry which is preliminary data.</text>
</comment>
<dbReference type="InterPro" id="IPR052555">
    <property type="entry name" value="dCTP_Pyrophosphatase"/>
</dbReference>
<dbReference type="Pfam" id="PF12643">
    <property type="entry name" value="MazG-like"/>
    <property type="match status" value="1"/>
</dbReference>
<dbReference type="PIRSF" id="PIRSF029826">
    <property type="entry name" value="UCP029826_pph"/>
    <property type="match status" value="1"/>
</dbReference>
<accession>A0A6L5JUJ2</accession>
<sequence length="156" mass="17131">MKSLTDAVLKFRNERDWAQFHTLRHLIVSLNLEAAELLELTQWKSDAEIEALIAPEKTGHSAARSADTQSVAEAKDAAEIAAQRDALADECADVLLYLLLIADRAGIDLDRAARNKLRKNALKYPVELSRGSCRKYTELAALAPSTEKTASATPND</sequence>
<dbReference type="AlphaFoldDB" id="A0A6L5JUJ2"/>
<dbReference type="Gene3D" id="1.10.287.1080">
    <property type="entry name" value="MazG-like"/>
    <property type="match status" value="1"/>
</dbReference>
<dbReference type="SUPFAM" id="SSF101386">
    <property type="entry name" value="all-alpha NTP pyrophosphatases"/>
    <property type="match status" value="1"/>
</dbReference>
<dbReference type="Proteomes" id="UP000480275">
    <property type="component" value="Unassembled WGS sequence"/>
</dbReference>
<dbReference type="GO" id="GO:0009143">
    <property type="term" value="P:nucleoside triphosphate catabolic process"/>
    <property type="evidence" value="ECO:0007669"/>
    <property type="project" value="InterPro"/>
</dbReference>
<dbReference type="InterPro" id="IPR025984">
    <property type="entry name" value="DCTPP"/>
</dbReference>
<dbReference type="PANTHER" id="PTHR46523:SF1">
    <property type="entry name" value="DCTP PYROPHOSPHATASE 1"/>
    <property type="match status" value="1"/>
</dbReference>
<dbReference type="PANTHER" id="PTHR46523">
    <property type="entry name" value="DCTP PYROPHOSPHATASE 1"/>
    <property type="match status" value="1"/>
</dbReference>
<protein>
    <submittedName>
        <fullName evidence="1">Nucleotide pyrophosphohydrolase</fullName>
    </submittedName>
</protein>
<gene>
    <name evidence="1" type="ORF">GHK24_00500</name>
</gene>